<dbReference type="PANTHER" id="PTHR35191:SF1">
    <property type="entry name" value="PROPHAGE SIDE TAIL FIBER PROTEIN HOMOLOG STFQ-RELATED"/>
    <property type="match status" value="1"/>
</dbReference>
<dbReference type="InterPro" id="IPR051934">
    <property type="entry name" value="Phage_Tail_Fiber_Structural"/>
</dbReference>
<protein>
    <submittedName>
        <fullName evidence="4">E14 prophage putative tail fiber protein (Modular protein)</fullName>
    </submittedName>
</protein>
<dbReference type="InterPro" id="IPR005068">
    <property type="entry name" value="Phage_lambda_Stf-r2"/>
</dbReference>
<dbReference type="Pfam" id="PF12571">
    <property type="entry name" value="Phage_tail_fib"/>
    <property type="match status" value="1"/>
</dbReference>
<dbReference type="PANTHER" id="PTHR35191">
    <property type="entry name" value="PROPHAGE SIDE TAIL FIBER PROTEIN HOMOLOG STFQ-RELATED"/>
    <property type="match status" value="1"/>
</dbReference>
<comment type="subcellular location">
    <subcellularLocation>
        <location evidence="1">Virion</location>
    </subcellularLocation>
</comment>
<dbReference type="AlphaFoldDB" id="A0A0B6X5X6"/>
<name>A0A0B6X5X6_XENBV</name>
<accession>A0A0B6X5X6</accession>
<evidence type="ECO:0000313" key="5">
    <source>
        <dbReference type="Proteomes" id="UP000032930"/>
    </source>
</evidence>
<dbReference type="GO" id="GO:0046718">
    <property type="term" value="P:symbiont entry into host cell"/>
    <property type="evidence" value="ECO:0007669"/>
    <property type="project" value="InterPro"/>
</dbReference>
<dbReference type="Proteomes" id="UP000032930">
    <property type="component" value="Chromosome"/>
</dbReference>
<dbReference type="EMBL" id="FO818637">
    <property type="protein sequence ID" value="CDM88955.1"/>
    <property type="molecule type" value="Genomic_DNA"/>
</dbReference>
<keyword evidence="2" id="KW-0945">Host-virus interaction</keyword>
<dbReference type="Pfam" id="PF03406">
    <property type="entry name" value="Phage_fiber_2"/>
    <property type="match status" value="1"/>
</dbReference>
<dbReference type="GO" id="GO:0019062">
    <property type="term" value="P:virion attachment to host cell"/>
    <property type="evidence" value="ECO:0007669"/>
    <property type="project" value="InterPro"/>
</dbReference>
<sequence length="359" mass="38337">MSTKYFALLTQLGADKLANAAALGTKIEITHMAVGDGGGSLPTPDTKQTKLINEKRRAAINTLSIDPKNTNQIISEQVIPESEGGWWIREIGLFDKDGILIAVGNCAESYKPQLQEGSGRTQTIRMILIVSSTESVTLKVDPSVVLATREYVDDSIQKHSNSRNHPDATLKEKGFVILSSAVDSNSETHAATPKAVKAAYDFANAANNNANGRVPSGRKVNGKALSEDIHLKASDVDAYNKTETDARVNDAKAQAKAANDNADGRVPTGRKVNGKALNADISLNSGDVGAYSKGETDIRVDEAKALANAANQNAANANNNANTRLEKNQNGADIPNKPKFVENLHKFDNAGQNYCSHSE</sequence>
<dbReference type="InterPro" id="IPR022225">
    <property type="entry name" value="Phage_tail_fibre_N"/>
</dbReference>
<gene>
    <name evidence="4" type="ORF">XBW1_1598</name>
</gene>
<organism evidence="4 5">
    <name type="scientific">Xenorhabdus bovienii</name>
    <name type="common">Xenorhabdus nematophila subsp. bovienii</name>
    <dbReference type="NCBI Taxonomy" id="40576"/>
    <lineage>
        <taxon>Bacteria</taxon>
        <taxon>Pseudomonadati</taxon>
        <taxon>Pseudomonadota</taxon>
        <taxon>Gammaproteobacteria</taxon>
        <taxon>Enterobacterales</taxon>
        <taxon>Morganellaceae</taxon>
        <taxon>Xenorhabdus</taxon>
    </lineage>
</organism>
<reference evidence="4 5" key="1">
    <citation type="submission" date="2014-02" db="EMBL/GenBank/DDBJ databases">
        <authorList>
            <person name="Genoscope - CEA"/>
        </authorList>
    </citation>
    <scope>NUCLEOTIDE SEQUENCE [LARGE SCALE GENOMIC DNA]</scope>
    <source>
        <strain evidence="4 5">CS03</strain>
    </source>
</reference>
<evidence type="ECO:0000313" key="4">
    <source>
        <dbReference type="EMBL" id="CDM88955.1"/>
    </source>
</evidence>
<proteinExistence type="predicted"/>
<evidence type="ECO:0000256" key="2">
    <source>
        <dbReference type="ARBA" id="ARBA00022581"/>
    </source>
</evidence>
<evidence type="ECO:0000256" key="1">
    <source>
        <dbReference type="ARBA" id="ARBA00004328"/>
    </source>
</evidence>
<dbReference type="KEGG" id="xbv:XBW1_1598"/>
<evidence type="ECO:0000259" key="3">
    <source>
        <dbReference type="Pfam" id="PF12571"/>
    </source>
</evidence>
<feature type="domain" description="Phage tail fibre protein N-terminal" evidence="3">
    <location>
        <begin position="1"/>
        <end position="149"/>
    </location>
</feature>